<comment type="caution">
    <text evidence="1">The sequence shown here is derived from an EMBL/GenBank/DDBJ whole genome shotgun (WGS) entry which is preliminary data.</text>
</comment>
<organism evidence="1 2">
    <name type="scientific">Shackletoniella antarctica</name>
    <dbReference type="NCBI Taxonomy" id="268115"/>
    <lineage>
        <taxon>Bacteria</taxon>
        <taxon>Bacillati</taxon>
        <taxon>Cyanobacteriota</taxon>
        <taxon>Cyanophyceae</taxon>
        <taxon>Oculatellales</taxon>
        <taxon>Oculatellaceae</taxon>
        <taxon>Shackletoniella</taxon>
    </lineage>
</organism>
<proteinExistence type="predicted"/>
<dbReference type="EMBL" id="QBMN01000081">
    <property type="protein sequence ID" value="PZO39963.1"/>
    <property type="molecule type" value="Genomic_DNA"/>
</dbReference>
<evidence type="ECO:0000313" key="1">
    <source>
        <dbReference type="EMBL" id="PZO39963.1"/>
    </source>
</evidence>
<reference evidence="2" key="1">
    <citation type="submission" date="2018-04" db="EMBL/GenBank/DDBJ databases">
        <authorList>
            <person name="Cornet L."/>
        </authorList>
    </citation>
    <scope>NUCLEOTIDE SEQUENCE [LARGE SCALE GENOMIC DNA]</scope>
</reference>
<sequence>MTAAVASEASHAQSPKQLTDTETYSKNILGPVAFVLSNLRVFGKAEAPVDKTVAPDQSPYIIATNEEFCVSVDITFNESPLSALLMCLGTRITVDFAFEGLGGKTNEVDWAVTDLTQKDEFEYTLTYKSTPDASGLTPGLYVIAAVASIGPVENECSQHILGYGYIAKQLLQVYPA</sequence>
<dbReference type="AlphaFoldDB" id="A0A2W4W4I5"/>
<gene>
    <name evidence="1" type="ORF">DCF17_12570</name>
</gene>
<protein>
    <submittedName>
        <fullName evidence="1">Uncharacterized protein</fullName>
    </submittedName>
</protein>
<accession>A0A2W4W4I5</accession>
<name>A0A2W4W4I5_9CYAN</name>
<dbReference type="Proteomes" id="UP000249081">
    <property type="component" value="Unassembled WGS sequence"/>
</dbReference>
<evidence type="ECO:0000313" key="2">
    <source>
        <dbReference type="Proteomes" id="UP000249081"/>
    </source>
</evidence>
<reference evidence="1 2" key="2">
    <citation type="submission" date="2018-06" db="EMBL/GenBank/DDBJ databases">
        <title>Metagenomic assembly of (sub)arctic Cyanobacteria and their associated microbiome from non-axenic cultures.</title>
        <authorList>
            <person name="Baurain D."/>
        </authorList>
    </citation>
    <scope>NUCLEOTIDE SEQUENCE [LARGE SCALE GENOMIC DNA]</scope>
    <source>
        <strain evidence="1">ULC041bin1</strain>
    </source>
</reference>